<dbReference type="InterPro" id="IPR013078">
    <property type="entry name" value="His_Pase_superF_clade-1"/>
</dbReference>
<evidence type="ECO:0000256" key="2">
    <source>
        <dbReference type="PIRSR" id="PIRSR613078-2"/>
    </source>
</evidence>
<evidence type="ECO:0000313" key="3">
    <source>
        <dbReference type="EMBL" id="PWA65716.1"/>
    </source>
</evidence>
<dbReference type="EMBL" id="PKPP01004170">
    <property type="protein sequence ID" value="PWA65716.1"/>
    <property type="molecule type" value="Genomic_DNA"/>
</dbReference>
<sequence length="181" mass="19985">MLSAGLPLAGGNHLLLQNHRNQVGGTVSFPPLKAAKRVVLVRHGQSTWNAEGRIQGSSDYSILTNKGEAQAEMSRQMLIDDSFDICFSSAALDSEALPIIQHFKLTPDNASFESKRCTSLEKQRDGNPLFLNPKPMEYWDDGLIKLFEELRNACIPMHLKLIAYEGTMSGLTVGGLEIRPM</sequence>
<feature type="binding site" evidence="2">
    <location>
        <begin position="42"/>
        <end position="49"/>
    </location>
    <ligand>
        <name>substrate</name>
    </ligand>
</feature>
<evidence type="ECO:0000313" key="4">
    <source>
        <dbReference type="Proteomes" id="UP000245207"/>
    </source>
</evidence>
<dbReference type="InterPro" id="IPR050275">
    <property type="entry name" value="PGM_Phosphatase"/>
</dbReference>
<dbReference type="PANTHER" id="PTHR48100:SF10">
    <property type="entry name" value="2-CARBOXY-D-ARABINITOL-1-PHOSPHATASE-RELATED"/>
    <property type="match status" value="1"/>
</dbReference>
<gene>
    <name evidence="3" type="ORF">CTI12_AA331850</name>
</gene>
<accession>A0A2U1MWX4</accession>
<comment type="similarity">
    <text evidence="1">Belongs to the phosphoglycerate mutase family.</text>
</comment>
<dbReference type="InterPro" id="IPR029033">
    <property type="entry name" value="His_PPase_superfam"/>
</dbReference>
<dbReference type="SUPFAM" id="SSF53254">
    <property type="entry name" value="Phosphoglycerate mutase-like"/>
    <property type="match status" value="1"/>
</dbReference>
<evidence type="ECO:0000256" key="1">
    <source>
        <dbReference type="ARBA" id="ARBA00038362"/>
    </source>
</evidence>
<keyword evidence="4" id="KW-1185">Reference proteome</keyword>
<dbReference type="STRING" id="35608.A0A2U1MWX4"/>
<dbReference type="AlphaFoldDB" id="A0A2U1MWX4"/>
<dbReference type="Proteomes" id="UP000245207">
    <property type="component" value="Unassembled WGS sequence"/>
</dbReference>
<proteinExistence type="inferred from homology"/>
<dbReference type="PROSITE" id="PS00175">
    <property type="entry name" value="PG_MUTASE"/>
    <property type="match status" value="1"/>
</dbReference>
<dbReference type="GO" id="GO:0016791">
    <property type="term" value="F:phosphatase activity"/>
    <property type="evidence" value="ECO:0007669"/>
    <property type="project" value="TreeGrafter"/>
</dbReference>
<dbReference type="CDD" id="cd07067">
    <property type="entry name" value="HP_PGM_like"/>
    <property type="match status" value="1"/>
</dbReference>
<dbReference type="OrthoDB" id="354304at2759"/>
<dbReference type="PANTHER" id="PTHR48100">
    <property type="entry name" value="BROAD-SPECIFICITY PHOSPHATASE YOR283W-RELATED"/>
    <property type="match status" value="1"/>
</dbReference>
<name>A0A2U1MWX4_ARTAN</name>
<dbReference type="Gene3D" id="3.40.50.1240">
    <property type="entry name" value="Phosphoglycerate mutase-like"/>
    <property type="match status" value="1"/>
</dbReference>
<organism evidence="3 4">
    <name type="scientific">Artemisia annua</name>
    <name type="common">Sweet wormwood</name>
    <dbReference type="NCBI Taxonomy" id="35608"/>
    <lineage>
        <taxon>Eukaryota</taxon>
        <taxon>Viridiplantae</taxon>
        <taxon>Streptophyta</taxon>
        <taxon>Embryophyta</taxon>
        <taxon>Tracheophyta</taxon>
        <taxon>Spermatophyta</taxon>
        <taxon>Magnoliopsida</taxon>
        <taxon>eudicotyledons</taxon>
        <taxon>Gunneridae</taxon>
        <taxon>Pentapetalae</taxon>
        <taxon>asterids</taxon>
        <taxon>campanulids</taxon>
        <taxon>Asterales</taxon>
        <taxon>Asteraceae</taxon>
        <taxon>Asteroideae</taxon>
        <taxon>Anthemideae</taxon>
        <taxon>Artemisiinae</taxon>
        <taxon>Artemisia</taxon>
    </lineage>
</organism>
<dbReference type="Pfam" id="PF00300">
    <property type="entry name" value="His_Phos_1"/>
    <property type="match status" value="1"/>
</dbReference>
<dbReference type="InterPro" id="IPR001345">
    <property type="entry name" value="PG/BPGM_mutase_AS"/>
</dbReference>
<protein>
    <submittedName>
        <fullName evidence="3">Phosphoglycerate/bisphosphoglycerate mutase family protein</fullName>
    </submittedName>
</protein>
<comment type="caution">
    <text evidence="3">The sequence shown here is derived from an EMBL/GenBank/DDBJ whole genome shotgun (WGS) entry which is preliminary data.</text>
</comment>
<reference evidence="3 4" key="1">
    <citation type="journal article" date="2018" name="Mol. Plant">
        <title>The genome of Artemisia annua provides insight into the evolution of Asteraceae family and artemisinin biosynthesis.</title>
        <authorList>
            <person name="Shen Q."/>
            <person name="Zhang L."/>
            <person name="Liao Z."/>
            <person name="Wang S."/>
            <person name="Yan T."/>
            <person name="Shi P."/>
            <person name="Liu M."/>
            <person name="Fu X."/>
            <person name="Pan Q."/>
            <person name="Wang Y."/>
            <person name="Lv Z."/>
            <person name="Lu X."/>
            <person name="Zhang F."/>
            <person name="Jiang W."/>
            <person name="Ma Y."/>
            <person name="Chen M."/>
            <person name="Hao X."/>
            <person name="Li L."/>
            <person name="Tang Y."/>
            <person name="Lv G."/>
            <person name="Zhou Y."/>
            <person name="Sun X."/>
            <person name="Brodelius P.E."/>
            <person name="Rose J.K.C."/>
            <person name="Tang K."/>
        </authorList>
    </citation>
    <scope>NUCLEOTIDE SEQUENCE [LARGE SCALE GENOMIC DNA]</scope>
    <source>
        <strain evidence="4">cv. Huhao1</strain>
        <tissue evidence="3">Leaf</tissue>
    </source>
</reference>
<dbReference type="SMART" id="SM00855">
    <property type="entry name" value="PGAM"/>
    <property type="match status" value="1"/>
</dbReference>